<keyword evidence="1" id="KW-0472">Membrane</keyword>
<protein>
    <submittedName>
        <fullName evidence="2">Uncharacterized protein</fullName>
    </submittedName>
</protein>
<name>A0A6C0D4U1_9ZZZZ</name>
<keyword evidence="1" id="KW-1133">Transmembrane helix</keyword>
<dbReference type="AlphaFoldDB" id="A0A6C0D4U1"/>
<sequence>MKRILLQFIPIVLLFVLLAYFKDTAYFSRTILGKFIAICIIIFYATIDKLYGLLVCALIIIYYQSDFIENMLNYGGDWATFDSIVSLDNTDDGMYIGGTINNKLESFIQINDAYPESKKIISNDAFKNDHCVNGQLMDKNTPVRLDMTEHVFPEVTFKQGPCNTCSKTCDYSITDNKIQKEIDMKPIYSKNQ</sequence>
<evidence type="ECO:0000256" key="1">
    <source>
        <dbReference type="SAM" id="Phobius"/>
    </source>
</evidence>
<keyword evidence="1" id="KW-0812">Transmembrane</keyword>
<evidence type="ECO:0000313" key="2">
    <source>
        <dbReference type="EMBL" id="QHT11124.1"/>
    </source>
</evidence>
<reference evidence="2" key="1">
    <citation type="journal article" date="2020" name="Nature">
        <title>Giant virus diversity and host interactions through global metagenomics.</title>
        <authorList>
            <person name="Schulz F."/>
            <person name="Roux S."/>
            <person name="Paez-Espino D."/>
            <person name="Jungbluth S."/>
            <person name="Walsh D.A."/>
            <person name="Denef V.J."/>
            <person name="McMahon K.D."/>
            <person name="Konstantinidis K.T."/>
            <person name="Eloe-Fadrosh E.A."/>
            <person name="Kyrpides N.C."/>
            <person name="Woyke T."/>
        </authorList>
    </citation>
    <scope>NUCLEOTIDE SEQUENCE</scope>
    <source>
        <strain evidence="2">GVMAG-M-3300023174-111</strain>
    </source>
</reference>
<dbReference type="EMBL" id="MN739531">
    <property type="protein sequence ID" value="QHT11124.1"/>
    <property type="molecule type" value="Genomic_DNA"/>
</dbReference>
<organism evidence="2">
    <name type="scientific">viral metagenome</name>
    <dbReference type="NCBI Taxonomy" id="1070528"/>
    <lineage>
        <taxon>unclassified sequences</taxon>
        <taxon>metagenomes</taxon>
        <taxon>organismal metagenomes</taxon>
    </lineage>
</organism>
<accession>A0A6C0D4U1</accession>
<proteinExistence type="predicted"/>
<feature type="transmembrane region" description="Helical" evidence="1">
    <location>
        <begin position="35"/>
        <end position="63"/>
    </location>
</feature>